<dbReference type="CDD" id="cd00077">
    <property type="entry name" value="HDc"/>
    <property type="match status" value="1"/>
</dbReference>
<dbReference type="Gene3D" id="1.10.3210.10">
    <property type="entry name" value="Hypothetical protein af1432"/>
    <property type="match status" value="1"/>
</dbReference>
<protein>
    <submittedName>
        <fullName evidence="3">DNTP triphosphohydrolase</fullName>
    </submittedName>
</protein>
<dbReference type="Gene3D" id="1.10.3410.10">
    <property type="entry name" value="putative deoxyguanosinetriphosphate triphosphohydrolase like domain"/>
    <property type="match status" value="1"/>
</dbReference>
<evidence type="ECO:0000313" key="4">
    <source>
        <dbReference type="Proteomes" id="UP000824150"/>
    </source>
</evidence>
<evidence type="ECO:0000313" key="3">
    <source>
        <dbReference type="EMBL" id="MBU3826365.1"/>
    </source>
</evidence>
<sequence length="464" mass="51770">MAPLRRFMSKDYTNISSQLFCAQRLTAEDPITDFLTTSLSATDGDFGLERDHLKTVLTAPLRRLQHKTQVFPLDVTSSARSRLTHSLETAEYARLIIFFLVRQAPDFTPFERQMTLCVSTAALLHDVGNPPFGHFGEAVIRRFLHDLCARCDNMLTDAQKIDLKAFNGNAQGLRIVHSIQGLNLSLGQLASMIKVPFTAPMLQRRGLDPIHAGVFLSEKQVLTAINTKWPLRQRHPLSLVMELADDVAYSLADLEDAADKGLVPADSLLQLLEKLSVLCKVDLSAFVPSRQAFFRAFATSRRTVLNALREVLGALYVKQCAQALGQNAATWLTQGTIDLSALPACQAVQELKRFEMRYVYAASEVESLELTGAAYLQYLLHAYGQMTQVPYHEFARIIAGSGGDPYLLRLCHRISRRHLQAYQVSVRQDPASELYARIRLILDYISGMTDTYAGAEYRLLSAGS</sequence>
<feature type="domain" description="HD" evidence="2">
    <location>
        <begin position="82"/>
        <end position="250"/>
    </location>
</feature>
<dbReference type="NCBIfam" id="TIGR01353">
    <property type="entry name" value="dGTP_triPase"/>
    <property type="match status" value="1"/>
</dbReference>
<evidence type="ECO:0000256" key="1">
    <source>
        <dbReference type="ARBA" id="ARBA00022801"/>
    </source>
</evidence>
<evidence type="ECO:0000259" key="2">
    <source>
        <dbReference type="PROSITE" id="PS51831"/>
    </source>
</evidence>
<keyword evidence="1" id="KW-0378">Hydrolase</keyword>
<dbReference type="InterPro" id="IPR050135">
    <property type="entry name" value="dGTPase-like"/>
</dbReference>
<dbReference type="InterPro" id="IPR006674">
    <property type="entry name" value="HD_domain"/>
</dbReference>
<comment type="caution">
    <text evidence="3">The sequence shown here is derived from an EMBL/GenBank/DDBJ whole genome shotgun (WGS) entry which is preliminary data.</text>
</comment>
<dbReference type="Gene3D" id="1.10.3550.10">
    <property type="entry name" value="eoxyguanosinetriphosphate triphosphohydrolase domain-like"/>
    <property type="match status" value="1"/>
</dbReference>
<proteinExistence type="predicted"/>
<dbReference type="InterPro" id="IPR006261">
    <property type="entry name" value="dGTPase"/>
</dbReference>
<dbReference type="AlphaFoldDB" id="A0A9E2KN15"/>
<dbReference type="PANTHER" id="PTHR11373:SF32">
    <property type="entry name" value="DEOXYGUANOSINETRIPHOSPHATE TRIPHOSPHOHYDROLASE"/>
    <property type="match status" value="1"/>
</dbReference>
<organism evidence="3 4">
    <name type="scientific">Candidatus Anaerobiospirillum merdipullorum</name>
    <dbReference type="NCBI Taxonomy" id="2838450"/>
    <lineage>
        <taxon>Bacteria</taxon>
        <taxon>Pseudomonadati</taxon>
        <taxon>Pseudomonadota</taxon>
        <taxon>Gammaproteobacteria</taxon>
        <taxon>Aeromonadales</taxon>
        <taxon>Succinivibrionaceae</taxon>
        <taxon>Anaerobiospirillum</taxon>
    </lineage>
</organism>
<dbReference type="InterPro" id="IPR023293">
    <property type="entry name" value="dGTP_triP_hydro_central_sf"/>
</dbReference>
<dbReference type="Proteomes" id="UP000824150">
    <property type="component" value="Unassembled WGS sequence"/>
</dbReference>
<dbReference type="PROSITE" id="PS51831">
    <property type="entry name" value="HD"/>
    <property type="match status" value="1"/>
</dbReference>
<dbReference type="PANTHER" id="PTHR11373">
    <property type="entry name" value="DEOXYNUCLEOSIDE TRIPHOSPHATE TRIPHOSPHOHYDROLASE"/>
    <property type="match status" value="1"/>
</dbReference>
<dbReference type="Pfam" id="PF13286">
    <property type="entry name" value="HD_assoc"/>
    <property type="match status" value="1"/>
</dbReference>
<dbReference type="SMART" id="SM00471">
    <property type="entry name" value="HDc"/>
    <property type="match status" value="1"/>
</dbReference>
<dbReference type="InterPro" id="IPR003607">
    <property type="entry name" value="HD/PDEase_dom"/>
</dbReference>
<dbReference type="InterPro" id="IPR027432">
    <property type="entry name" value="dGTP_triphosphohydrolase_C"/>
</dbReference>
<name>A0A9E2KN15_9GAMM</name>
<dbReference type="EMBL" id="JAHLFG010000028">
    <property type="protein sequence ID" value="MBU3826365.1"/>
    <property type="molecule type" value="Genomic_DNA"/>
</dbReference>
<gene>
    <name evidence="3" type="primary">dgt</name>
    <name evidence="3" type="ORF">IAA31_02615</name>
</gene>
<accession>A0A9E2KN15</accession>
<reference evidence="3" key="1">
    <citation type="journal article" date="2021" name="PeerJ">
        <title>Extensive microbial diversity within the chicken gut microbiome revealed by metagenomics and culture.</title>
        <authorList>
            <person name="Gilroy R."/>
            <person name="Ravi A."/>
            <person name="Getino M."/>
            <person name="Pursley I."/>
            <person name="Horton D.L."/>
            <person name="Alikhan N.F."/>
            <person name="Baker D."/>
            <person name="Gharbi K."/>
            <person name="Hall N."/>
            <person name="Watson M."/>
            <person name="Adriaenssens E.M."/>
            <person name="Foster-Nyarko E."/>
            <person name="Jarju S."/>
            <person name="Secka A."/>
            <person name="Antonio M."/>
            <person name="Oren A."/>
            <person name="Chaudhuri R.R."/>
            <person name="La Ragione R."/>
            <person name="Hildebrand F."/>
            <person name="Pallen M.J."/>
        </authorList>
    </citation>
    <scope>NUCLEOTIDE SEQUENCE</scope>
    <source>
        <strain evidence="3">687</strain>
    </source>
</reference>
<dbReference type="GO" id="GO:0006203">
    <property type="term" value="P:dGTP catabolic process"/>
    <property type="evidence" value="ECO:0007669"/>
    <property type="project" value="TreeGrafter"/>
</dbReference>
<reference evidence="3" key="2">
    <citation type="submission" date="2021-04" db="EMBL/GenBank/DDBJ databases">
        <authorList>
            <person name="Gilroy R."/>
        </authorList>
    </citation>
    <scope>NUCLEOTIDE SEQUENCE</scope>
    <source>
        <strain evidence="3">687</strain>
    </source>
</reference>
<dbReference type="SUPFAM" id="SSF109604">
    <property type="entry name" value="HD-domain/PDEase-like"/>
    <property type="match status" value="1"/>
</dbReference>
<dbReference type="InterPro" id="IPR026875">
    <property type="entry name" value="PHydrolase_assoc_dom"/>
</dbReference>
<dbReference type="Pfam" id="PF01966">
    <property type="entry name" value="HD"/>
    <property type="match status" value="1"/>
</dbReference>
<dbReference type="GO" id="GO:0008832">
    <property type="term" value="F:dGTPase activity"/>
    <property type="evidence" value="ECO:0007669"/>
    <property type="project" value="TreeGrafter"/>
</dbReference>